<dbReference type="InterPro" id="IPR001444">
    <property type="entry name" value="Flag_bb_rod_N"/>
</dbReference>
<comment type="subcellular location">
    <subcellularLocation>
        <location evidence="1 7">Bacterial flagellum</location>
    </subcellularLocation>
    <subcellularLocation>
        <location evidence="2 7">Secreted</location>
    </subcellularLocation>
</comment>
<name>A0A511X2B8_9BACI</name>
<dbReference type="STRING" id="442899.SAMN05720591_11823"/>
<feature type="domain" description="Flagellar basal body rod protein N-terminal" evidence="9">
    <location>
        <begin position="8"/>
        <end position="38"/>
    </location>
</feature>
<feature type="coiled-coil region" evidence="8">
    <location>
        <begin position="165"/>
        <end position="192"/>
    </location>
</feature>
<evidence type="ECO:0000256" key="1">
    <source>
        <dbReference type="ARBA" id="ARBA00004365"/>
    </source>
</evidence>
<keyword evidence="12" id="KW-0966">Cell projection</keyword>
<evidence type="ECO:0000259" key="9">
    <source>
        <dbReference type="Pfam" id="PF00460"/>
    </source>
</evidence>
<accession>A0A511X2B8</accession>
<dbReference type="InterPro" id="IPR010930">
    <property type="entry name" value="Flg_bb/hook_C_dom"/>
</dbReference>
<evidence type="ECO:0000256" key="4">
    <source>
        <dbReference type="ARBA" id="ARBA00016244"/>
    </source>
</evidence>
<dbReference type="Pfam" id="PF00460">
    <property type="entry name" value="Flg_bb_rod"/>
    <property type="match status" value="1"/>
</dbReference>
<keyword evidence="12" id="KW-0282">Flagellum</keyword>
<reference evidence="12 13" key="1">
    <citation type="submission" date="2019-07" db="EMBL/GenBank/DDBJ databases">
        <title>Whole genome shotgun sequence of Halolactibacillus alkaliphilus NBRC 103919.</title>
        <authorList>
            <person name="Hosoyama A."/>
            <person name="Uohara A."/>
            <person name="Ohji S."/>
            <person name="Ichikawa N."/>
        </authorList>
    </citation>
    <scope>NUCLEOTIDE SEQUENCE [LARGE SCALE GENOMIC DNA]</scope>
    <source>
        <strain evidence="12 13">NBRC 103919</strain>
    </source>
</reference>
<evidence type="ECO:0000256" key="5">
    <source>
        <dbReference type="ARBA" id="ARBA00022525"/>
    </source>
</evidence>
<evidence type="ECO:0000256" key="7">
    <source>
        <dbReference type="RuleBase" id="RU362065"/>
    </source>
</evidence>
<dbReference type="PANTHER" id="PTHR30033">
    <property type="entry name" value="FLAGELLAR HOOK-ASSOCIATED PROTEIN 1"/>
    <property type="match status" value="1"/>
</dbReference>
<proteinExistence type="inferred from homology"/>
<dbReference type="NCBIfam" id="TIGR02492">
    <property type="entry name" value="flgK_ends"/>
    <property type="match status" value="1"/>
</dbReference>
<dbReference type="RefSeq" id="WP_089802129.1">
    <property type="nucleotide sequence ID" value="NZ_BJYE01000018.1"/>
</dbReference>
<dbReference type="GO" id="GO:0009424">
    <property type="term" value="C:bacterial-type flagellum hook"/>
    <property type="evidence" value="ECO:0007669"/>
    <property type="project" value="UniProtKB-UniRule"/>
</dbReference>
<feature type="domain" description="Flagellar hook-associated protein FlgK helical" evidence="11">
    <location>
        <begin position="102"/>
        <end position="379"/>
    </location>
</feature>
<evidence type="ECO:0000256" key="8">
    <source>
        <dbReference type="SAM" id="Coils"/>
    </source>
</evidence>
<dbReference type="InterPro" id="IPR053927">
    <property type="entry name" value="FlgK_helical"/>
</dbReference>
<dbReference type="EMBL" id="BJYE01000018">
    <property type="protein sequence ID" value="GEN57094.1"/>
    <property type="molecule type" value="Genomic_DNA"/>
</dbReference>
<dbReference type="AlphaFoldDB" id="A0A511X2B8"/>
<keyword evidence="13" id="KW-1185">Reference proteome</keyword>
<gene>
    <name evidence="7 12" type="primary">flgK</name>
    <name evidence="12" type="ORF">HAL01_15580</name>
</gene>
<dbReference type="Proteomes" id="UP000321400">
    <property type="component" value="Unassembled WGS sequence"/>
</dbReference>
<sequence length="524" mass="57245">MSSTFHGLEMAKRALSAQQSAMYTTSHNISNANTVGYTRQRVNFEALSGITSSREPGGLNDRVGGGVQAGSIERIREQFLDVQYRKENGKTMYYRQKAEAAKQMEAILNEPSEVGLSHIFDQFWNALQDLSVNPEDSGARSVVAQRAEALADTFHYTSSSLESVREDLRNEMNVKQIEFNSLVDQINQLNRQIGEIEPHGHVANDLYDERDRLLDQLSSIADIQVKYEKSSGMPSPIAMGKATVILRSGDETVTLVDGNNYEVNHMYTELNDNNNVKAFHFYNPTSITGDVTLAEVEANASETINAGDFLSTGQLKGLMEMQGFETGAVDADGNPVEKGVYIDMLADVDKLMIAFVEKFNATHAEGFDIDGNVGIEDFFVIDPDASRPSLGLSVNQQILNNKDLIAASSAANASGDGLNAVKLAGSYTEHIASLGNKTSVKSYFEGMIGELGVIAQEAYRMEANAGVLRQQVSNNRDSVSAVSLDEEMTNLIKFQHAYNAAARTMTAVDEVLDRIINGMGLVGR</sequence>
<comment type="caution">
    <text evidence="12">The sequence shown here is derived from an EMBL/GenBank/DDBJ whole genome shotgun (WGS) entry which is preliminary data.</text>
</comment>
<keyword evidence="12" id="KW-0969">Cilium</keyword>
<dbReference type="GO" id="GO:0005576">
    <property type="term" value="C:extracellular region"/>
    <property type="evidence" value="ECO:0007669"/>
    <property type="project" value="UniProtKB-SubCell"/>
</dbReference>
<keyword evidence="8" id="KW-0175">Coiled coil</keyword>
<keyword evidence="5 7" id="KW-0964">Secreted</keyword>
<organism evidence="12 13">
    <name type="scientific">Halolactibacillus alkaliphilus</name>
    <dbReference type="NCBI Taxonomy" id="442899"/>
    <lineage>
        <taxon>Bacteria</taxon>
        <taxon>Bacillati</taxon>
        <taxon>Bacillota</taxon>
        <taxon>Bacilli</taxon>
        <taxon>Bacillales</taxon>
        <taxon>Bacillaceae</taxon>
        <taxon>Halolactibacillus</taxon>
    </lineage>
</organism>
<dbReference type="Pfam" id="PF22638">
    <property type="entry name" value="FlgK_D1"/>
    <property type="match status" value="1"/>
</dbReference>
<dbReference type="GO" id="GO:0005198">
    <property type="term" value="F:structural molecule activity"/>
    <property type="evidence" value="ECO:0007669"/>
    <property type="project" value="UniProtKB-UniRule"/>
</dbReference>
<evidence type="ECO:0000256" key="6">
    <source>
        <dbReference type="ARBA" id="ARBA00023143"/>
    </source>
</evidence>
<keyword evidence="6 7" id="KW-0975">Bacterial flagellum</keyword>
<evidence type="ECO:0000259" key="10">
    <source>
        <dbReference type="Pfam" id="PF06429"/>
    </source>
</evidence>
<dbReference type="OrthoDB" id="9802553at2"/>
<dbReference type="GO" id="GO:0044780">
    <property type="term" value="P:bacterial-type flagellum assembly"/>
    <property type="evidence" value="ECO:0007669"/>
    <property type="project" value="InterPro"/>
</dbReference>
<protein>
    <recommendedName>
        <fullName evidence="4 7">Flagellar hook-associated protein 1</fullName>
        <shortName evidence="7">HAP1</shortName>
    </recommendedName>
</protein>
<dbReference type="PANTHER" id="PTHR30033:SF1">
    <property type="entry name" value="FLAGELLAR HOOK-ASSOCIATED PROTEIN 1"/>
    <property type="match status" value="1"/>
</dbReference>
<comment type="similarity">
    <text evidence="3 7">Belongs to the flagella basal body rod proteins family.</text>
</comment>
<dbReference type="SUPFAM" id="SSF64518">
    <property type="entry name" value="Phase 1 flagellin"/>
    <property type="match status" value="1"/>
</dbReference>
<evidence type="ECO:0000313" key="12">
    <source>
        <dbReference type="EMBL" id="GEN57094.1"/>
    </source>
</evidence>
<dbReference type="Pfam" id="PF06429">
    <property type="entry name" value="Flg_bbr_C"/>
    <property type="match status" value="1"/>
</dbReference>
<evidence type="ECO:0000313" key="13">
    <source>
        <dbReference type="Proteomes" id="UP000321400"/>
    </source>
</evidence>
<evidence type="ECO:0000259" key="11">
    <source>
        <dbReference type="Pfam" id="PF22638"/>
    </source>
</evidence>
<evidence type="ECO:0000256" key="3">
    <source>
        <dbReference type="ARBA" id="ARBA00009677"/>
    </source>
</evidence>
<evidence type="ECO:0000256" key="2">
    <source>
        <dbReference type="ARBA" id="ARBA00004613"/>
    </source>
</evidence>
<dbReference type="PRINTS" id="PR01005">
    <property type="entry name" value="FLGHOOKAP1"/>
</dbReference>
<dbReference type="InterPro" id="IPR002371">
    <property type="entry name" value="FlgK"/>
</dbReference>
<feature type="domain" description="Flagellar basal-body/hook protein C-terminal" evidence="10">
    <location>
        <begin position="479"/>
        <end position="517"/>
    </location>
</feature>